<gene>
    <name evidence="5" type="primary">WBGene00284193</name>
</gene>
<evidence type="ECO:0000256" key="1">
    <source>
        <dbReference type="ARBA" id="ARBA00022723"/>
    </source>
</evidence>
<protein>
    <submittedName>
        <fullName evidence="5">ZZ-type domain-containing protein</fullName>
    </submittedName>
</protein>
<dbReference type="SMART" id="SM00291">
    <property type="entry name" value="ZnF_ZZ"/>
    <property type="match status" value="1"/>
</dbReference>
<reference evidence="5" key="2">
    <citation type="submission" date="2022-06" db="UniProtKB">
        <authorList>
            <consortium name="EnsemblMetazoa"/>
        </authorList>
    </citation>
    <scope>IDENTIFICATION</scope>
    <source>
        <strain evidence="5">PS312</strain>
    </source>
</reference>
<dbReference type="OrthoDB" id="2122982at2759"/>
<dbReference type="InterPro" id="IPR052260">
    <property type="entry name" value="Autophagy_Rcpt_SigReg"/>
</dbReference>
<dbReference type="Pfam" id="PF00569">
    <property type="entry name" value="ZZ"/>
    <property type="match status" value="1"/>
</dbReference>
<sequence>MSECDVKGNVPLLHQIKNEQLSIKEEEPMAMPIAYVFCPASGTSRPLNIVLDEGSNHVTTTPLTTMVENEIGSLADNAVADVNHGENMAGEEKDEDKKKNTKENKTKMKRKRTATYENYGQGVTCDACQSSLVPPDMRFKCIVCEDYDLCLACMTKSSLGEHSRHALVRLMNEKTLLPTRNGTTKMGIYLKSGWKHVVSARKKGLGPVDWSSFLVTVAMAGERILLPWFPIGLLTELHVD</sequence>
<keyword evidence="6" id="KW-1185">Reference proteome</keyword>
<evidence type="ECO:0000256" key="2">
    <source>
        <dbReference type="ARBA" id="ARBA00022771"/>
    </source>
</evidence>
<feature type="region of interest" description="Disordered" evidence="4">
    <location>
        <begin position="86"/>
        <end position="110"/>
    </location>
</feature>
<dbReference type="PANTHER" id="PTHR15090">
    <property type="entry name" value="SEQUESTOSOME 1-RELATED"/>
    <property type="match status" value="1"/>
</dbReference>
<feature type="compositionally biased region" description="Basic and acidic residues" evidence="4">
    <location>
        <begin position="95"/>
        <end position="106"/>
    </location>
</feature>
<name>A0A2A6BR84_PRIPA</name>
<dbReference type="InterPro" id="IPR000433">
    <property type="entry name" value="Znf_ZZ"/>
</dbReference>
<dbReference type="Gene3D" id="3.30.60.90">
    <property type="match status" value="1"/>
</dbReference>
<keyword evidence="2" id="KW-0863">Zinc-finger</keyword>
<dbReference type="GO" id="GO:0008270">
    <property type="term" value="F:zinc ion binding"/>
    <property type="evidence" value="ECO:0007669"/>
    <property type="project" value="UniProtKB-KW"/>
</dbReference>
<accession>A0A8R1V6K3</accession>
<dbReference type="CDD" id="cd02249">
    <property type="entry name" value="ZZ"/>
    <property type="match status" value="1"/>
</dbReference>
<dbReference type="EnsemblMetazoa" id="PPA45824.1">
    <property type="protein sequence ID" value="PPA45824.1"/>
    <property type="gene ID" value="WBGene00284193"/>
</dbReference>
<proteinExistence type="predicted"/>
<dbReference type="InterPro" id="IPR043145">
    <property type="entry name" value="Znf_ZZ_sf"/>
</dbReference>
<evidence type="ECO:0000313" key="5">
    <source>
        <dbReference type="EnsemblMetazoa" id="PPA45824.1"/>
    </source>
</evidence>
<dbReference type="SUPFAM" id="SSF57850">
    <property type="entry name" value="RING/U-box"/>
    <property type="match status" value="1"/>
</dbReference>
<reference evidence="6" key="1">
    <citation type="journal article" date="2008" name="Nat. Genet.">
        <title>The Pristionchus pacificus genome provides a unique perspective on nematode lifestyle and parasitism.</title>
        <authorList>
            <person name="Dieterich C."/>
            <person name="Clifton S.W."/>
            <person name="Schuster L.N."/>
            <person name="Chinwalla A."/>
            <person name="Delehaunty K."/>
            <person name="Dinkelacker I."/>
            <person name="Fulton L."/>
            <person name="Fulton R."/>
            <person name="Godfrey J."/>
            <person name="Minx P."/>
            <person name="Mitreva M."/>
            <person name="Roeseler W."/>
            <person name="Tian H."/>
            <person name="Witte H."/>
            <person name="Yang S.P."/>
            <person name="Wilson R.K."/>
            <person name="Sommer R.J."/>
        </authorList>
    </citation>
    <scope>NUCLEOTIDE SEQUENCE [LARGE SCALE GENOMIC DNA]</scope>
    <source>
        <strain evidence="6">PS312</strain>
    </source>
</reference>
<dbReference type="AlphaFoldDB" id="A0A2A6BR84"/>
<dbReference type="Proteomes" id="UP000005239">
    <property type="component" value="Unassembled WGS sequence"/>
</dbReference>
<keyword evidence="1" id="KW-0479">Metal-binding</keyword>
<organism evidence="5 6">
    <name type="scientific">Pristionchus pacificus</name>
    <name type="common">Parasitic nematode worm</name>
    <dbReference type="NCBI Taxonomy" id="54126"/>
    <lineage>
        <taxon>Eukaryota</taxon>
        <taxon>Metazoa</taxon>
        <taxon>Ecdysozoa</taxon>
        <taxon>Nematoda</taxon>
        <taxon>Chromadorea</taxon>
        <taxon>Rhabditida</taxon>
        <taxon>Rhabditina</taxon>
        <taxon>Diplogasteromorpha</taxon>
        <taxon>Diplogasteroidea</taxon>
        <taxon>Neodiplogasteridae</taxon>
        <taxon>Pristionchus</taxon>
    </lineage>
</organism>
<evidence type="ECO:0000313" key="6">
    <source>
        <dbReference type="Proteomes" id="UP000005239"/>
    </source>
</evidence>
<evidence type="ECO:0000256" key="4">
    <source>
        <dbReference type="SAM" id="MobiDB-lite"/>
    </source>
</evidence>
<keyword evidence="3" id="KW-0862">Zinc</keyword>
<evidence type="ECO:0000256" key="3">
    <source>
        <dbReference type="ARBA" id="ARBA00022833"/>
    </source>
</evidence>
<accession>A0A2A6BR84</accession>